<feature type="domain" description="MADF" evidence="1">
    <location>
        <begin position="13"/>
        <end position="106"/>
    </location>
</feature>
<accession>A0A1I8N1E1</accession>
<dbReference type="PROSITE" id="PS51029">
    <property type="entry name" value="MADF"/>
    <property type="match status" value="1"/>
</dbReference>
<dbReference type="KEGG" id="mde:101893908"/>
<dbReference type="Proteomes" id="UP001652621">
    <property type="component" value="Unplaced"/>
</dbReference>
<evidence type="ECO:0000313" key="3">
    <source>
        <dbReference type="Proteomes" id="UP001652621"/>
    </source>
</evidence>
<dbReference type="Pfam" id="PF10545">
    <property type="entry name" value="MADF_DNA_bdg"/>
    <property type="match status" value="1"/>
</dbReference>
<dbReference type="VEuPathDB" id="VectorBase:MDOMA2_019201"/>
<name>A0A1I8N1E1_MUSDO</name>
<evidence type="ECO:0000313" key="4">
    <source>
        <dbReference type="RefSeq" id="XP_005178413.2"/>
    </source>
</evidence>
<evidence type="ECO:0000313" key="2">
    <source>
        <dbReference type="EnsemblMetazoa" id="MDOA010546-PA"/>
    </source>
</evidence>
<dbReference type="EnsemblMetazoa" id="MDOA010546-RA">
    <property type="protein sequence ID" value="MDOA010546-PA"/>
    <property type="gene ID" value="MDOA010546"/>
</dbReference>
<dbReference type="InterPro" id="IPR006578">
    <property type="entry name" value="MADF-dom"/>
</dbReference>
<dbReference type="VEuPathDB" id="VectorBase:MDOA010546"/>
<dbReference type="PANTHER" id="PTHR21505:SF12">
    <property type="entry name" value="MADF DOMAIN-CONTAINING PROTEIN-RELATED"/>
    <property type="match status" value="1"/>
</dbReference>
<dbReference type="AlphaFoldDB" id="A0A1I8N1E1"/>
<dbReference type="PANTHER" id="PTHR21505">
    <property type="entry name" value="MADF DOMAIN-CONTAINING PROTEIN-RELATED"/>
    <property type="match status" value="1"/>
</dbReference>
<sequence length="248" mass="29083">MDKKRIKRERILKCISLYRKHECLWNTNSATFRQNRMKIRALNEIGYELNMTVEEVKKKIKSLRSTYTLEKKKVEQSILTGTDPDDMYIPTLHWYGEMTFLDDHITQRKRKSSVNGEHTDETILLEDSNTQSYDSDQSLTIQSVRKRQYNVEVNTEQVDEANREIVNTRKIDAFSAFADSMAMTLRTMPENIAYKTMAEVQELLYHRKFGITANGDTKSQSENYIIPNIQSDTNETEVLFDIVKEEID</sequence>
<dbReference type="GeneID" id="101893908"/>
<gene>
    <name evidence="2" type="primary">101893908</name>
    <name evidence="4" type="synonym">LOC101893908</name>
</gene>
<reference evidence="2" key="1">
    <citation type="submission" date="2020-05" db="UniProtKB">
        <authorList>
            <consortium name="EnsemblMetazoa"/>
        </authorList>
    </citation>
    <scope>IDENTIFICATION</scope>
    <source>
        <strain evidence="2">Aabys</strain>
    </source>
</reference>
<protein>
    <submittedName>
        <fullName evidence="4">Uncharacterized protein LOC101893908</fullName>
    </submittedName>
</protein>
<keyword evidence="3" id="KW-1185">Reference proteome</keyword>
<dbReference type="OrthoDB" id="6629625at2759"/>
<reference evidence="4" key="2">
    <citation type="submission" date="2025-04" db="UniProtKB">
        <authorList>
            <consortium name="RefSeq"/>
        </authorList>
    </citation>
    <scope>IDENTIFICATION</scope>
    <source>
        <strain evidence="4">Aabys</strain>
    </source>
</reference>
<dbReference type="SMART" id="SM00595">
    <property type="entry name" value="MADF"/>
    <property type="match status" value="1"/>
</dbReference>
<proteinExistence type="predicted"/>
<organism evidence="2">
    <name type="scientific">Musca domestica</name>
    <name type="common">House fly</name>
    <dbReference type="NCBI Taxonomy" id="7370"/>
    <lineage>
        <taxon>Eukaryota</taxon>
        <taxon>Metazoa</taxon>
        <taxon>Ecdysozoa</taxon>
        <taxon>Arthropoda</taxon>
        <taxon>Hexapoda</taxon>
        <taxon>Insecta</taxon>
        <taxon>Pterygota</taxon>
        <taxon>Neoptera</taxon>
        <taxon>Endopterygota</taxon>
        <taxon>Diptera</taxon>
        <taxon>Brachycera</taxon>
        <taxon>Muscomorpha</taxon>
        <taxon>Muscoidea</taxon>
        <taxon>Muscidae</taxon>
        <taxon>Musca</taxon>
    </lineage>
</organism>
<evidence type="ECO:0000259" key="1">
    <source>
        <dbReference type="PROSITE" id="PS51029"/>
    </source>
</evidence>
<dbReference type="RefSeq" id="XP_005178413.2">
    <property type="nucleotide sequence ID" value="XM_005178356.3"/>
</dbReference>